<protein>
    <submittedName>
        <fullName evidence="2">Uncharacterized protein</fullName>
    </submittedName>
</protein>
<gene>
    <name evidence="2" type="ORF">O181_079245</name>
</gene>
<reference evidence="2" key="1">
    <citation type="submission" date="2021-03" db="EMBL/GenBank/DDBJ databases">
        <title>Draft genome sequence of rust myrtle Austropuccinia psidii MF-1, a brazilian biotype.</title>
        <authorList>
            <person name="Quecine M.C."/>
            <person name="Pachon D.M.R."/>
            <person name="Bonatelli M.L."/>
            <person name="Correr F.H."/>
            <person name="Franceschini L.M."/>
            <person name="Leite T.F."/>
            <person name="Margarido G.R.A."/>
            <person name="Almeida C.A."/>
            <person name="Ferrarezi J.A."/>
            <person name="Labate C.A."/>
        </authorList>
    </citation>
    <scope>NUCLEOTIDE SEQUENCE</scope>
    <source>
        <strain evidence="2">MF-1</strain>
    </source>
</reference>
<dbReference type="EMBL" id="AVOT02044165">
    <property type="protein sequence ID" value="MBW0539530.1"/>
    <property type="molecule type" value="Genomic_DNA"/>
</dbReference>
<evidence type="ECO:0000256" key="1">
    <source>
        <dbReference type="SAM" id="MobiDB-lite"/>
    </source>
</evidence>
<accession>A0A9Q3IHQ8</accession>
<comment type="caution">
    <text evidence="2">The sequence shown here is derived from an EMBL/GenBank/DDBJ whole genome shotgun (WGS) entry which is preliminary data.</text>
</comment>
<dbReference type="Proteomes" id="UP000765509">
    <property type="component" value="Unassembled WGS sequence"/>
</dbReference>
<proteinExistence type="predicted"/>
<name>A0A9Q3IHQ8_9BASI</name>
<evidence type="ECO:0000313" key="3">
    <source>
        <dbReference type="Proteomes" id="UP000765509"/>
    </source>
</evidence>
<feature type="compositionally biased region" description="Basic residues" evidence="1">
    <location>
        <begin position="1"/>
        <end position="10"/>
    </location>
</feature>
<keyword evidence="3" id="KW-1185">Reference proteome</keyword>
<evidence type="ECO:0000313" key="2">
    <source>
        <dbReference type="EMBL" id="MBW0539530.1"/>
    </source>
</evidence>
<organism evidence="2 3">
    <name type="scientific">Austropuccinia psidii MF-1</name>
    <dbReference type="NCBI Taxonomy" id="1389203"/>
    <lineage>
        <taxon>Eukaryota</taxon>
        <taxon>Fungi</taxon>
        <taxon>Dikarya</taxon>
        <taxon>Basidiomycota</taxon>
        <taxon>Pucciniomycotina</taxon>
        <taxon>Pucciniomycetes</taxon>
        <taxon>Pucciniales</taxon>
        <taxon>Sphaerophragmiaceae</taxon>
        <taxon>Austropuccinia</taxon>
    </lineage>
</organism>
<sequence>MPTAFHRKRKESMPLKQLPEEESPKEDSESYSIGDAIREHSDDYQDPKEEFLVEYQGETQLEIQDIQLEAGMPQDTANKNLCKNTKDAQTFLVTPTRGMAYIHGTSTKMTVCIDNAQHPLIINSGSQCSIVAREYLDNLFPNLERKIFITMAKNFQRPSGKMKCIGTIIKEIIIPNRKGNIRLNPAFEVLEDAHIQKFLLGTDYQIMYGIYIYNSKNRHITIDPLEVFLNELKEGKLSANLTSKQKISLLKRLRKDRPAFAIGEEPLGTIGGHDIEIYLDVKRRSPLMLRRPPYPENLETRKEIEKHINELLDIDVITKIGNNEIVEIPTPVFITFYDGKFRL</sequence>
<dbReference type="AlphaFoldDB" id="A0A9Q3IHQ8"/>
<feature type="region of interest" description="Disordered" evidence="1">
    <location>
        <begin position="1"/>
        <end position="44"/>
    </location>
</feature>